<dbReference type="EMBL" id="JABSTQ010008639">
    <property type="protein sequence ID" value="KAG0434245.1"/>
    <property type="molecule type" value="Genomic_DNA"/>
</dbReference>
<gene>
    <name evidence="1" type="ORF">HPB47_019239</name>
</gene>
<comment type="caution">
    <text evidence="1">The sequence shown here is derived from an EMBL/GenBank/DDBJ whole genome shotgun (WGS) entry which is preliminary data.</text>
</comment>
<proteinExistence type="predicted"/>
<keyword evidence="2" id="KW-1185">Reference proteome</keyword>
<name>A0AC60QJJ4_IXOPE</name>
<protein>
    <submittedName>
        <fullName evidence="1">Uncharacterized protein</fullName>
    </submittedName>
</protein>
<sequence>MDQSQACATASVTAPESSAENNSEEPPPSQADAEMACLGEDGQIEEDLSLEDLERLKRVVAKQAIQILRLNNHCDFLKEELSATKTKVHQLQRENNRITELLEQEQAKTASFCIERFKDCGEDFAAYTGHTCALFKVDAAKIKHSLTSILSKLNK</sequence>
<reference evidence="1 2" key="1">
    <citation type="journal article" date="2020" name="Cell">
        <title>Large-Scale Comparative Analyses of Tick Genomes Elucidate Their Genetic Diversity and Vector Capacities.</title>
        <authorList>
            <consortium name="Tick Genome and Microbiome Consortium (TIGMIC)"/>
            <person name="Jia N."/>
            <person name="Wang J."/>
            <person name="Shi W."/>
            <person name="Du L."/>
            <person name="Sun Y."/>
            <person name="Zhan W."/>
            <person name="Jiang J.F."/>
            <person name="Wang Q."/>
            <person name="Zhang B."/>
            <person name="Ji P."/>
            <person name="Bell-Sakyi L."/>
            <person name="Cui X.M."/>
            <person name="Yuan T.T."/>
            <person name="Jiang B.G."/>
            <person name="Yang W.F."/>
            <person name="Lam T.T."/>
            <person name="Chang Q.C."/>
            <person name="Ding S.J."/>
            <person name="Wang X.J."/>
            <person name="Zhu J.G."/>
            <person name="Ruan X.D."/>
            <person name="Zhao L."/>
            <person name="Wei J.T."/>
            <person name="Ye R.Z."/>
            <person name="Que T.C."/>
            <person name="Du C.H."/>
            <person name="Zhou Y.H."/>
            <person name="Cheng J.X."/>
            <person name="Dai P.F."/>
            <person name="Guo W.B."/>
            <person name="Han X.H."/>
            <person name="Huang E.J."/>
            <person name="Li L.F."/>
            <person name="Wei W."/>
            <person name="Gao Y.C."/>
            <person name="Liu J.Z."/>
            <person name="Shao H.Z."/>
            <person name="Wang X."/>
            <person name="Wang C.C."/>
            <person name="Yang T.C."/>
            <person name="Huo Q.B."/>
            <person name="Li W."/>
            <person name="Chen H.Y."/>
            <person name="Chen S.E."/>
            <person name="Zhou L.G."/>
            <person name="Ni X.B."/>
            <person name="Tian J.H."/>
            <person name="Sheng Y."/>
            <person name="Liu T."/>
            <person name="Pan Y.S."/>
            <person name="Xia L.Y."/>
            <person name="Li J."/>
            <person name="Zhao F."/>
            <person name="Cao W.C."/>
        </authorList>
    </citation>
    <scope>NUCLEOTIDE SEQUENCE [LARGE SCALE GENOMIC DNA]</scope>
    <source>
        <strain evidence="1">Iper-2018</strain>
    </source>
</reference>
<evidence type="ECO:0000313" key="1">
    <source>
        <dbReference type="EMBL" id="KAG0434245.1"/>
    </source>
</evidence>
<accession>A0AC60QJJ4</accession>
<evidence type="ECO:0000313" key="2">
    <source>
        <dbReference type="Proteomes" id="UP000805193"/>
    </source>
</evidence>
<dbReference type="Proteomes" id="UP000805193">
    <property type="component" value="Unassembled WGS sequence"/>
</dbReference>
<organism evidence="1 2">
    <name type="scientific">Ixodes persulcatus</name>
    <name type="common">Taiga tick</name>
    <dbReference type="NCBI Taxonomy" id="34615"/>
    <lineage>
        <taxon>Eukaryota</taxon>
        <taxon>Metazoa</taxon>
        <taxon>Ecdysozoa</taxon>
        <taxon>Arthropoda</taxon>
        <taxon>Chelicerata</taxon>
        <taxon>Arachnida</taxon>
        <taxon>Acari</taxon>
        <taxon>Parasitiformes</taxon>
        <taxon>Ixodida</taxon>
        <taxon>Ixodoidea</taxon>
        <taxon>Ixodidae</taxon>
        <taxon>Ixodinae</taxon>
        <taxon>Ixodes</taxon>
    </lineage>
</organism>